<proteinExistence type="predicted"/>
<name>A0A0F9QF28_9ZZZZ</name>
<gene>
    <name evidence="1" type="ORF">LCGC14_1103400</name>
</gene>
<dbReference type="EMBL" id="LAZR01004987">
    <property type="protein sequence ID" value="KKN03863.1"/>
    <property type="molecule type" value="Genomic_DNA"/>
</dbReference>
<protein>
    <submittedName>
        <fullName evidence="1">Uncharacterized protein</fullName>
    </submittedName>
</protein>
<comment type="caution">
    <text evidence="1">The sequence shown here is derived from an EMBL/GenBank/DDBJ whole genome shotgun (WGS) entry which is preliminary data.</text>
</comment>
<dbReference type="AlphaFoldDB" id="A0A0F9QF28"/>
<reference evidence="1" key="1">
    <citation type="journal article" date="2015" name="Nature">
        <title>Complex archaea that bridge the gap between prokaryotes and eukaryotes.</title>
        <authorList>
            <person name="Spang A."/>
            <person name="Saw J.H."/>
            <person name="Jorgensen S.L."/>
            <person name="Zaremba-Niedzwiedzka K."/>
            <person name="Martijn J."/>
            <person name="Lind A.E."/>
            <person name="van Eijk R."/>
            <person name="Schleper C."/>
            <person name="Guy L."/>
            <person name="Ettema T.J."/>
        </authorList>
    </citation>
    <scope>NUCLEOTIDE SEQUENCE</scope>
</reference>
<accession>A0A0F9QF28</accession>
<evidence type="ECO:0000313" key="1">
    <source>
        <dbReference type="EMBL" id="KKN03863.1"/>
    </source>
</evidence>
<organism evidence="1">
    <name type="scientific">marine sediment metagenome</name>
    <dbReference type="NCBI Taxonomy" id="412755"/>
    <lineage>
        <taxon>unclassified sequences</taxon>
        <taxon>metagenomes</taxon>
        <taxon>ecological metagenomes</taxon>
    </lineage>
</organism>
<sequence length="242" mass="25938">MTHNRQIPSPLFTLHQNITTRGAIFQPILGNLRGSVGADTWSHNRGGDYVRRRVAPTNPNTTRQQTMRALLSSLSVLWSTTLTPAQRGSWNVWSGQQSRVGPLGNTINLTGINGYVWTNSHILDAGGTRIDDPPAVVAPDALTAFSCAISAPTTCDVTFTPTPLGATERTALFMSLPQSGAAEPNFNQARIVGYGALAQATPWAATLPFSVASGQSVVFWGAKMDEATGLISVYLRDYVARP</sequence>